<dbReference type="EMBL" id="SNXR01000017">
    <property type="protein sequence ID" value="TDP57818.1"/>
    <property type="molecule type" value="Genomic_DNA"/>
</dbReference>
<organism evidence="1 2">
    <name type="scientific">Flavobacterium dankookense</name>
    <dbReference type="NCBI Taxonomy" id="706186"/>
    <lineage>
        <taxon>Bacteria</taxon>
        <taxon>Pseudomonadati</taxon>
        <taxon>Bacteroidota</taxon>
        <taxon>Flavobacteriia</taxon>
        <taxon>Flavobacteriales</taxon>
        <taxon>Flavobacteriaceae</taxon>
        <taxon>Flavobacterium</taxon>
    </lineage>
</organism>
<sequence length="304" mass="36736">MIIVNNSLKIENKEEKGKDLLRQSFDFMLQNKFEIGYEYLKDSIRHTTCYCFLEIWIRKNNHMIEIFKNQSTNNHEYLFCKSFVLSQNIDTLEESLDSIKKYLEIINDEFGNYLISQILFKQNKNNESLKHLELSNDQLELSCVKYSLGKLNKEKRIEMFYSSFMINPFSLCCLEDFHRIYKESDLKLASPIFPEKNSLIDIFCRENISQEFKLKYKLVLKSIYKKDGLFNIKSIKNLNNFILFLKENLQFFNPTLHEYLKSSHDFYIENRIDEDYCLRNNVEEDYYDENLDFDQQDPEFWDNQ</sequence>
<accession>A0A4R6Q5X9</accession>
<evidence type="ECO:0000313" key="2">
    <source>
        <dbReference type="Proteomes" id="UP000295260"/>
    </source>
</evidence>
<name>A0A4R6Q5X9_9FLAO</name>
<proteinExistence type="predicted"/>
<dbReference type="Proteomes" id="UP000295260">
    <property type="component" value="Unassembled WGS sequence"/>
</dbReference>
<dbReference type="AlphaFoldDB" id="A0A4R6Q5X9"/>
<gene>
    <name evidence="1" type="ORF">BC748_2635</name>
</gene>
<keyword evidence="2" id="KW-1185">Reference proteome</keyword>
<comment type="caution">
    <text evidence="1">The sequence shown here is derived from an EMBL/GenBank/DDBJ whole genome shotgun (WGS) entry which is preliminary data.</text>
</comment>
<reference evidence="1 2" key="1">
    <citation type="submission" date="2019-03" db="EMBL/GenBank/DDBJ databases">
        <title>Genomic Encyclopedia of Archaeal and Bacterial Type Strains, Phase II (KMG-II): from individual species to whole genera.</title>
        <authorList>
            <person name="Goeker M."/>
        </authorList>
    </citation>
    <scope>NUCLEOTIDE SEQUENCE [LARGE SCALE GENOMIC DNA]</scope>
    <source>
        <strain evidence="1 2">DSM 25687</strain>
    </source>
</reference>
<protein>
    <submittedName>
        <fullName evidence="1">Uncharacterized protein</fullName>
    </submittedName>
</protein>
<evidence type="ECO:0000313" key="1">
    <source>
        <dbReference type="EMBL" id="TDP57818.1"/>
    </source>
</evidence>
<dbReference type="RefSeq" id="WP_133533850.1">
    <property type="nucleotide sequence ID" value="NZ_SNXR01000017.1"/>
</dbReference>
<dbReference type="OrthoDB" id="1360959at2"/>